<feature type="domain" description="Glycosyl hydrolase family 95 N-terminal" evidence="1">
    <location>
        <begin position="32"/>
        <end position="64"/>
    </location>
</feature>
<sequence length="73" mass="7784">MEENEDGGWVVVQPSPSLPSIGSGPLKVVFLEPAKHWTDALPIGNGRLGAMVWGGIPIEILQLNGGHALRLFL</sequence>
<dbReference type="InterPro" id="IPR027414">
    <property type="entry name" value="GH95_N_dom"/>
</dbReference>
<reference evidence="2" key="1">
    <citation type="submission" date="2019-09" db="EMBL/GenBank/DDBJ databases">
        <authorList>
            <person name="Zhang L."/>
        </authorList>
    </citation>
    <scope>NUCLEOTIDE SEQUENCE</scope>
</reference>
<gene>
    <name evidence="2" type="ORF">NYM_LOCUS15666</name>
</gene>
<dbReference type="PANTHER" id="PTHR31084">
    <property type="entry name" value="ALPHA-L-FUCOSIDASE 2"/>
    <property type="match status" value="1"/>
</dbReference>
<proteinExistence type="predicted"/>
<dbReference type="EMBL" id="LR721781">
    <property type="protein sequence ID" value="VVW17856.1"/>
    <property type="molecule type" value="Genomic_DNA"/>
</dbReference>
<organism evidence="2">
    <name type="scientific">Nymphaea colorata</name>
    <name type="common">pocket water lily</name>
    <dbReference type="NCBI Taxonomy" id="210225"/>
    <lineage>
        <taxon>Eukaryota</taxon>
        <taxon>Viridiplantae</taxon>
        <taxon>Streptophyta</taxon>
        <taxon>Embryophyta</taxon>
        <taxon>Tracheophyta</taxon>
        <taxon>Spermatophyta</taxon>
        <taxon>Magnoliopsida</taxon>
        <taxon>Nymphaeales</taxon>
        <taxon>Nymphaeaceae</taxon>
        <taxon>Nymphaea</taxon>
    </lineage>
</organism>
<dbReference type="AlphaFoldDB" id="A0A5K1C2P7"/>
<evidence type="ECO:0000313" key="2">
    <source>
        <dbReference type="EMBL" id="VVW17856.1"/>
    </source>
</evidence>
<dbReference type="Pfam" id="PF14498">
    <property type="entry name" value="Glyco_hyd_65N_2"/>
    <property type="match status" value="1"/>
</dbReference>
<dbReference type="Gene3D" id="2.70.98.50">
    <property type="entry name" value="putative glycoside hydrolase family protein from bacillus halodurans"/>
    <property type="match status" value="1"/>
</dbReference>
<evidence type="ECO:0000259" key="1">
    <source>
        <dbReference type="Pfam" id="PF14498"/>
    </source>
</evidence>
<accession>A0A5K1C2P7</accession>
<protein>
    <recommendedName>
        <fullName evidence="1">Glycosyl hydrolase family 95 N-terminal domain-containing protein</fullName>
    </recommendedName>
</protein>
<dbReference type="GO" id="GO:0004560">
    <property type="term" value="F:alpha-L-fucosidase activity"/>
    <property type="evidence" value="ECO:0007669"/>
    <property type="project" value="TreeGrafter"/>
</dbReference>
<dbReference type="PANTHER" id="PTHR31084:SF0">
    <property type="entry name" value="ALPHA-L-FUCOSIDASE 2"/>
    <property type="match status" value="1"/>
</dbReference>
<dbReference type="Gramene" id="NC3G0223610.1">
    <property type="protein sequence ID" value="NC3G0223610.1:cds"/>
    <property type="gene ID" value="NC3G0223610"/>
</dbReference>
<name>A0A5K1C2P7_9MAGN</name>